<gene>
    <name evidence="4" type="ordered locus">MROS_0777</name>
</gene>
<feature type="domain" description="Zinc-ribbon" evidence="3">
    <location>
        <begin position="6"/>
        <end position="27"/>
    </location>
</feature>
<dbReference type="eggNOG" id="COG4393">
    <property type="taxonomic scope" value="Bacteria"/>
</dbReference>
<reference evidence="4 5" key="1">
    <citation type="journal article" date="2013" name="PLoS ONE">
        <title>Genomic analysis of Melioribacter roseus, facultatively anaerobic organotrophic bacterium representing a novel deep lineage within Bacteriodetes/Chlorobi group.</title>
        <authorList>
            <person name="Kadnikov V.V."/>
            <person name="Mardanov A.V."/>
            <person name="Podosokorskaya O.A."/>
            <person name="Gavrilov S.N."/>
            <person name="Kublanov I.V."/>
            <person name="Beletsky A.V."/>
            <person name="Bonch-Osmolovskaya E.A."/>
            <person name="Ravin N.V."/>
        </authorList>
    </citation>
    <scope>NUCLEOTIDE SEQUENCE [LARGE SCALE GENOMIC DNA]</scope>
    <source>
        <strain evidence="5">JCM 17771 / P3M-2</strain>
    </source>
</reference>
<keyword evidence="1" id="KW-1133">Transmembrane helix</keyword>
<dbReference type="KEGG" id="mro:MROS_0777"/>
<evidence type="ECO:0000259" key="2">
    <source>
        <dbReference type="Pfam" id="PF10080"/>
    </source>
</evidence>
<dbReference type="InterPro" id="IPR018758">
    <property type="entry name" value="FtrD-like"/>
</dbReference>
<protein>
    <recommendedName>
        <fullName evidence="6">Zinc-ribbon domain-containing protein</fullName>
    </recommendedName>
</protein>
<dbReference type="HOGENOM" id="CLU_1395735_0_0_10"/>
<keyword evidence="5" id="KW-1185">Reference proteome</keyword>
<dbReference type="AlphaFoldDB" id="I6ZPQ6"/>
<accession>I6ZPQ6</accession>
<keyword evidence="1" id="KW-0472">Membrane</keyword>
<evidence type="ECO:0000259" key="3">
    <source>
        <dbReference type="Pfam" id="PF13240"/>
    </source>
</evidence>
<dbReference type="RefSeq" id="WP_014855455.1">
    <property type="nucleotide sequence ID" value="NC_018178.1"/>
</dbReference>
<evidence type="ECO:0000313" key="5">
    <source>
        <dbReference type="Proteomes" id="UP000009011"/>
    </source>
</evidence>
<proteinExistence type="predicted"/>
<sequence>MSINNYCPECGNKINESVIYCPNCGKKIHNDESKRDRIIGKTSRRGNNLYIAGIIVLFVIFLIYYFNSEPSKAYSIIKEQPRVTDNVDYPQSRFDHIITVAFEKDGKIIIPLELVKENKFARFQVAGLPESTPPILAYLTEDGKVVTAISMCEPCNSTEFHIQGGDLVCNSCGTTWDLNNLDAISGSCGKYPPDPIPSKIVGNEIQIEKQFVTNWRRRV</sequence>
<keyword evidence="1" id="KW-0812">Transmembrane</keyword>
<dbReference type="Pfam" id="PF13240">
    <property type="entry name" value="Zn_Ribbon_1"/>
    <property type="match status" value="1"/>
</dbReference>
<evidence type="ECO:0008006" key="6">
    <source>
        <dbReference type="Google" id="ProtNLM"/>
    </source>
</evidence>
<dbReference type="InterPro" id="IPR026870">
    <property type="entry name" value="Zinc_ribbon_dom"/>
</dbReference>
<evidence type="ECO:0000256" key="1">
    <source>
        <dbReference type="SAM" id="Phobius"/>
    </source>
</evidence>
<dbReference type="OrthoDB" id="1082307at2"/>
<feature type="domain" description="Membrane iron-sulfur containing protein FtrD-like" evidence="2">
    <location>
        <begin position="115"/>
        <end position="217"/>
    </location>
</feature>
<dbReference type="Proteomes" id="UP000009011">
    <property type="component" value="Chromosome"/>
</dbReference>
<name>I6ZPQ6_MELRP</name>
<evidence type="ECO:0000313" key="4">
    <source>
        <dbReference type="EMBL" id="AFN74019.1"/>
    </source>
</evidence>
<organism evidence="4 5">
    <name type="scientific">Melioribacter roseus (strain DSM 23840 / JCM 17771 / VKM B-2668 / P3M-2)</name>
    <dbReference type="NCBI Taxonomy" id="1191523"/>
    <lineage>
        <taxon>Bacteria</taxon>
        <taxon>Pseudomonadati</taxon>
        <taxon>Ignavibacteriota</taxon>
        <taxon>Ignavibacteria</taxon>
        <taxon>Ignavibacteriales</taxon>
        <taxon>Melioribacteraceae</taxon>
        <taxon>Melioribacter</taxon>
    </lineage>
</organism>
<dbReference type="EMBL" id="CP003557">
    <property type="protein sequence ID" value="AFN74019.1"/>
    <property type="molecule type" value="Genomic_DNA"/>
</dbReference>
<dbReference type="Pfam" id="PF10080">
    <property type="entry name" value="FtrD-like"/>
    <property type="match status" value="1"/>
</dbReference>
<dbReference type="STRING" id="1191523.MROS_0777"/>
<feature type="transmembrane region" description="Helical" evidence="1">
    <location>
        <begin position="47"/>
        <end position="66"/>
    </location>
</feature>